<name>A0A7R8WE98_9CRUS</name>
<dbReference type="GO" id="GO:0008270">
    <property type="term" value="F:zinc ion binding"/>
    <property type="evidence" value="ECO:0007669"/>
    <property type="project" value="UniProtKB-KW"/>
</dbReference>
<dbReference type="InterPro" id="IPR001841">
    <property type="entry name" value="Znf_RING"/>
</dbReference>
<dbReference type="AlphaFoldDB" id="A0A7R8WE98"/>
<dbReference type="CDD" id="cd16472">
    <property type="entry name" value="RING-H2_RNF38-like"/>
    <property type="match status" value="1"/>
</dbReference>
<evidence type="ECO:0000256" key="3">
    <source>
        <dbReference type="ARBA" id="ARBA00022833"/>
    </source>
</evidence>
<dbReference type="InterPro" id="IPR013083">
    <property type="entry name" value="Znf_RING/FYVE/PHD"/>
</dbReference>
<protein>
    <submittedName>
        <fullName evidence="5">Uncharacterized protein</fullName>
    </submittedName>
</protein>
<evidence type="ECO:0000256" key="2">
    <source>
        <dbReference type="ARBA" id="ARBA00022771"/>
    </source>
</evidence>
<feature type="region of interest" description="Disordered" evidence="4">
    <location>
        <begin position="67"/>
        <end position="87"/>
    </location>
</feature>
<evidence type="ECO:0000256" key="1">
    <source>
        <dbReference type="ARBA" id="ARBA00022723"/>
    </source>
</evidence>
<dbReference type="PROSITE" id="PS50089">
    <property type="entry name" value="ZF_RING_2"/>
    <property type="match status" value="1"/>
</dbReference>
<reference evidence="5" key="1">
    <citation type="submission" date="2020-11" db="EMBL/GenBank/DDBJ databases">
        <authorList>
            <person name="Tran Van P."/>
        </authorList>
    </citation>
    <scope>NUCLEOTIDE SEQUENCE</scope>
</reference>
<feature type="compositionally biased region" description="Polar residues" evidence="4">
    <location>
        <begin position="313"/>
        <end position="323"/>
    </location>
</feature>
<dbReference type="FunFam" id="3.30.40.10:FF:000024">
    <property type="entry name" value="RING finger protein 44 isoform X1"/>
    <property type="match status" value="1"/>
</dbReference>
<dbReference type="PANTHER" id="PTHR46171:SF3">
    <property type="entry name" value="GH10160P"/>
    <property type="match status" value="1"/>
</dbReference>
<feature type="compositionally biased region" description="Polar residues" evidence="4">
    <location>
        <begin position="122"/>
        <end position="136"/>
    </location>
</feature>
<feature type="region of interest" description="Disordered" evidence="4">
    <location>
        <begin position="253"/>
        <end position="371"/>
    </location>
</feature>
<dbReference type="PANTHER" id="PTHR46171">
    <property type="entry name" value="GH10160P"/>
    <property type="match status" value="1"/>
</dbReference>
<dbReference type="Pfam" id="PF13639">
    <property type="entry name" value="zf-RING_2"/>
    <property type="match status" value="1"/>
</dbReference>
<feature type="compositionally biased region" description="Basic residues" evidence="4">
    <location>
        <begin position="326"/>
        <end position="348"/>
    </location>
</feature>
<dbReference type="GO" id="GO:0016567">
    <property type="term" value="P:protein ubiquitination"/>
    <property type="evidence" value="ECO:0007669"/>
    <property type="project" value="TreeGrafter"/>
</dbReference>
<evidence type="ECO:0000256" key="4">
    <source>
        <dbReference type="SAM" id="MobiDB-lite"/>
    </source>
</evidence>
<feature type="compositionally biased region" description="Polar residues" evidence="4">
    <location>
        <begin position="274"/>
        <end position="284"/>
    </location>
</feature>
<accession>A0A7R8WE98</accession>
<feature type="compositionally biased region" description="Basic residues" evidence="4">
    <location>
        <begin position="188"/>
        <end position="204"/>
    </location>
</feature>
<feature type="compositionally biased region" description="Low complexity" evidence="4">
    <location>
        <begin position="70"/>
        <end position="86"/>
    </location>
</feature>
<feature type="region of interest" description="Disordered" evidence="4">
    <location>
        <begin position="1"/>
        <end position="26"/>
    </location>
</feature>
<evidence type="ECO:0000313" key="5">
    <source>
        <dbReference type="EMBL" id="CAD7227306.1"/>
    </source>
</evidence>
<dbReference type="SUPFAM" id="SSF57850">
    <property type="entry name" value="RING/U-box"/>
    <property type="match status" value="1"/>
</dbReference>
<feature type="compositionally biased region" description="Low complexity" evidence="4">
    <location>
        <begin position="139"/>
        <end position="153"/>
    </location>
</feature>
<gene>
    <name evidence="5" type="ORF">CTOB1V02_LOCUS5214</name>
</gene>
<dbReference type="OrthoDB" id="1714475at2759"/>
<keyword evidence="1" id="KW-0479">Metal-binding</keyword>
<sequence>MDPRCPVHGSAHVRRSRTPPPSPSRYWRAPHAVRRRVASGEDGARVVSVYMVPFGFQVSPLNGPPLYTQSSSASPATPSPPHLLHQPPQPCAIHQYYANACNGLPPPCQIPSPSLAPPFATGSGSQGTHFHNSPSGFHNAPPSYSPNPANNNNGGIGRMGGSGPVATATSATINAMNGTNPSSAHHGGPPHHHQHMGRQSRRQHPGPPGNPSLEEEALMNDLLLGVASAGHSASAAASLGVFSQFVPPQTTYAAPASHRGMPSNPGAPHLILNYNPNASGSMPQGSGGTNGPWSSHHPPPPPPPTSQHHSSSTGRQPPSQSLRGNPHVRRVQGHHHNPNSSAHHHHIRSQPPSWHSTHPPPSSATTASVAPPPYVTTHAAYHQHAAAVAAAAAGANSVSRPAPQFLLHFLAMLSHQNWTPFTGTTMIGRSEFPPGADSETENYEALLSLAERLGEVKPRGLVRSEIELLPSYRYGYPSENNGTPSTDLQTTCVICMCDFEPRQMLRVLPCSHEFHSKCVDKWLKSNRTCPICRGDAGEYFSVSGSSQATAASVSP</sequence>
<keyword evidence="3" id="KW-0862">Zinc</keyword>
<dbReference type="GO" id="GO:0061630">
    <property type="term" value="F:ubiquitin protein ligase activity"/>
    <property type="evidence" value="ECO:0007669"/>
    <property type="project" value="TreeGrafter"/>
</dbReference>
<proteinExistence type="predicted"/>
<keyword evidence="2" id="KW-0863">Zinc-finger</keyword>
<feature type="compositionally biased region" description="Low complexity" evidence="4">
    <location>
        <begin position="351"/>
        <end position="371"/>
    </location>
</feature>
<organism evidence="5">
    <name type="scientific">Cyprideis torosa</name>
    <dbReference type="NCBI Taxonomy" id="163714"/>
    <lineage>
        <taxon>Eukaryota</taxon>
        <taxon>Metazoa</taxon>
        <taxon>Ecdysozoa</taxon>
        <taxon>Arthropoda</taxon>
        <taxon>Crustacea</taxon>
        <taxon>Oligostraca</taxon>
        <taxon>Ostracoda</taxon>
        <taxon>Podocopa</taxon>
        <taxon>Podocopida</taxon>
        <taxon>Cytherocopina</taxon>
        <taxon>Cytheroidea</taxon>
        <taxon>Cytherideidae</taxon>
        <taxon>Cyprideis</taxon>
    </lineage>
</organism>
<feature type="region of interest" description="Disordered" evidence="4">
    <location>
        <begin position="115"/>
        <end position="214"/>
    </location>
</feature>
<feature type="compositionally biased region" description="Polar residues" evidence="4">
    <location>
        <begin position="167"/>
        <end position="183"/>
    </location>
</feature>
<feature type="compositionally biased region" description="Gly residues" evidence="4">
    <location>
        <begin position="154"/>
        <end position="163"/>
    </location>
</feature>
<dbReference type="Gene3D" id="3.30.40.10">
    <property type="entry name" value="Zinc/RING finger domain, C3HC4 (zinc finger)"/>
    <property type="match status" value="1"/>
</dbReference>
<dbReference type="EMBL" id="OB661098">
    <property type="protein sequence ID" value="CAD7227306.1"/>
    <property type="molecule type" value="Genomic_DNA"/>
</dbReference>
<dbReference type="SMART" id="SM00184">
    <property type="entry name" value="RING"/>
    <property type="match status" value="1"/>
</dbReference>